<dbReference type="InterPro" id="IPR011545">
    <property type="entry name" value="DEAD/DEAH_box_helicase_dom"/>
</dbReference>
<evidence type="ECO:0000256" key="5">
    <source>
        <dbReference type="ARBA" id="ARBA00022840"/>
    </source>
</evidence>
<keyword evidence="4 12" id="KW-0347">Helicase</keyword>
<accession>A0A075G239</accession>
<keyword evidence="2" id="KW-0227">DNA damage</keyword>
<dbReference type="PROSITE" id="PS51192">
    <property type="entry name" value="HELICASE_ATP_BIND_1"/>
    <property type="match status" value="1"/>
</dbReference>
<evidence type="ECO:0000256" key="4">
    <source>
        <dbReference type="ARBA" id="ARBA00022806"/>
    </source>
</evidence>
<proteinExistence type="inferred from homology"/>
<dbReference type="GO" id="GO:0006281">
    <property type="term" value="P:DNA repair"/>
    <property type="evidence" value="ECO:0007669"/>
    <property type="project" value="UniProtKB-KW"/>
</dbReference>
<dbReference type="PANTHER" id="PTHR47962">
    <property type="entry name" value="ATP-DEPENDENT HELICASE LHR-RELATED-RELATED"/>
    <property type="match status" value="1"/>
</dbReference>
<gene>
    <name evidence="12" type="primary">lhr</name>
</gene>
<dbReference type="InterPro" id="IPR013701">
    <property type="entry name" value="Lhr-like_DEAD/DEAH_assoc"/>
</dbReference>
<evidence type="ECO:0000259" key="10">
    <source>
        <dbReference type="PROSITE" id="PS51192"/>
    </source>
</evidence>
<dbReference type="SUPFAM" id="SSF52540">
    <property type="entry name" value="P-loop containing nucleoside triphosphate hydrolases"/>
    <property type="match status" value="1"/>
</dbReference>
<evidence type="ECO:0000256" key="3">
    <source>
        <dbReference type="ARBA" id="ARBA00022801"/>
    </source>
</evidence>
<evidence type="ECO:0000256" key="1">
    <source>
        <dbReference type="ARBA" id="ARBA00022741"/>
    </source>
</evidence>
<keyword evidence="7" id="KW-0234">DNA repair</keyword>
<dbReference type="EMBL" id="KF900511">
    <property type="protein sequence ID" value="AIE97549.1"/>
    <property type="molecule type" value="Genomic_DNA"/>
</dbReference>
<comment type="similarity">
    <text evidence="9">Belongs to the Lhr helicase family. Lhr-Core subfamily.</text>
</comment>
<evidence type="ECO:0000256" key="7">
    <source>
        <dbReference type="ARBA" id="ARBA00023204"/>
    </source>
</evidence>
<dbReference type="InterPro" id="IPR027417">
    <property type="entry name" value="P-loop_NTPase"/>
</dbReference>
<dbReference type="InterPro" id="IPR045628">
    <property type="entry name" value="Lhr_WH_dom"/>
</dbReference>
<dbReference type="PROSITE" id="PS51194">
    <property type="entry name" value="HELICASE_CTER"/>
    <property type="match status" value="1"/>
</dbReference>
<keyword evidence="1" id="KW-0547">Nucleotide-binding</keyword>
<evidence type="ECO:0000256" key="6">
    <source>
        <dbReference type="ARBA" id="ARBA00023125"/>
    </source>
</evidence>
<dbReference type="GO" id="GO:0004386">
    <property type="term" value="F:helicase activity"/>
    <property type="evidence" value="ECO:0007669"/>
    <property type="project" value="UniProtKB-KW"/>
</dbReference>
<feature type="domain" description="Helicase ATP-binding" evidence="10">
    <location>
        <begin position="38"/>
        <end position="216"/>
    </location>
</feature>
<name>A0A075G239_9ARCH</name>
<dbReference type="Gene3D" id="3.40.50.300">
    <property type="entry name" value="P-loop containing nucleotide triphosphate hydrolases"/>
    <property type="match status" value="2"/>
</dbReference>
<dbReference type="Pfam" id="PF08494">
    <property type="entry name" value="DEAD_assoc"/>
    <property type="match status" value="1"/>
</dbReference>
<dbReference type="SMART" id="SM00487">
    <property type="entry name" value="DEXDc"/>
    <property type="match status" value="1"/>
</dbReference>
<keyword evidence="6" id="KW-0238">DNA-binding</keyword>
<dbReference type="PANTHER" id="PTHR47962:SF5">
    <property type="entry name" value="ATP-DEPENDENT HELICASE LHR-RELATED"/>
    <property type="match status" value="1"/>
</dbReference>
<dbReference type="InterPro" id="IPR001650">
    <property type="entry name" value="Helicase_C-like"/>
</dbReference>
<evidence type="ECO:0000256" key="8">
    <source>
        <dbReference type="ARBA" id="ARBA00023235"/>
    </source>
</evidence>
<feature type="domain" description="Helicase C-terminal" evidence="11">
    <location>
        <begin position="243"/>
        <end position="392"/>
    </location>
</feature>
<keyword evidence="8" id="KW-0413">Isomerase</keyword>
<dbReference type="SMART" id="SM00490">
    <property type="entry name" value="HELICc"/>
    <property type="match status" value="1"/>
</dbReference>
<dbReference type="GO" id="GO:0003677">
    <property type="term" value="F:DNA binding"/>
    <property type="evidence" value="ECO:0007669"/>
    <property type="project" value="UniProtKB-KW"/>
</dbReference>
<dbReference type="Pfam" id="PF00270">
    <property type="entry name" value="DEAD"/>
    <property type="match status" value="1"/>
</dbReference>
<dbReference type="GO" id="GO:0016887">
    <property type="term" value="F:ATP hydrolysis activity"/>
    <property type="evidence" value="ECO:0007669"/>
    <property type="project" value="TreeGrafter"/>
</dbReference>
<dbReference type="InterPro" id="IPR052511">
    <property type="entry name" value="ATP-dep_Helicase"/>
</dbReference>
<dbReference type="Pfam" id="PF00271">
    <property type="entry name" value="Helicase_C"/>
    <property type="match status" value="1"/>
</dbReference>
<reference evidence="12" key="1">
    <citation type="journal article" date="2014" name="Genome Biol. Evol.">
        <title>Pangenome evidence for extensive interdomain horizontal transfer affecting lineage core and shell genes in uncultured planktonic thaumarchaeota and euryarchaeota.</title>
        <authorList>
            <person name="Deschamps P."/>
            <person name="Zivanovic Y."/>
            <person name="Moreira D."/>
            <person name="Rodriguez-Valera F."/>
            <person name="Lopez-Garcia P."/>
        </authorList>
    </citation>
    <scope>NUCLEOTIDE SEQUENCE</scope>
</reference>
<evidence type="ECO:0000313" key="12">
    <source>
        <dbReference type="EMBL" id="AIE97549.1"/>
    </source>
</evidence>
<dbReference type="PIRSF" id="PIRSF037307">
    <property type="entry name" value="Lhr-like_helic_prd"/>
    <property type="match status" value="1"/>
</dbReference>
<dbReference type="GO" id="GO:0005524">
    <property type="term" value="F:ATP binding"/>
    <property type="evidence" value="ECO:0007669"/>
    <property type="project" value="UniProtKB-KW"/>
</dbReference>
<sequence>MSELEQKILKNPPTENFFEEKFRSLGFEQLTEIQKSALQVIYQKKDSLIVAPTGSGKTECAVIPIFSQIKKTKKQGKIKSLYITPLRSLNRDIFRRIIKYAELEDLTIQIRHGDTPQSVRKKISDSPPDVLITTPETLVILLSQQKMLTALSELEWIIIDEVHELLASERGSQLSLSLERLQLNSNQKIIRTGLSATIGNTDDAAQFLVGTKKPCKIIKDESVRKYEVEVKFVGGSISEVADSIIEYVEKLNLNSPILLFTNTRGESEFLASILRDKTMMNIELHHGSLSKQVREETEGILRSGNRGIVVCTSSLELGLDIGSVELVIHYGSPRQASKLIQRIGRSRHSRNSSARGLIITNNPDDEFEAKAILDRIKNSSIEEQKIHDNSLDVLAHHLVGLSFQIGEVSIDFAYKTIRQAYPFRNLTLDEFCDVLEIFDSIYILYFDKEKMKFWKKRNSFRYFYENLSTIPDILKFKVFDSVGKKIIGSLDQRFVGDYGDQGNIFVLRGMQWRILNIDEKALQVNVEPISGGGRKVPYWEGESIPVDYDTAQKVGLFRAKVKHGSLSVLNKTISELNFNVIPDEKTIVIESVRTDGTVIIHACFGTKINATLATMLSSLLSSTLGYIVESRSDAYRIVLTSNARIHKKIFVETLMEKFDLSNVVSASLTGTHNVNWRTWCVAKKFGVVGRGAIYDRKTGHFLYERYQNTPIVREALRELFHDKFDLPGTDRILTRIKNNEIQIEWINADGFSKLAEPLLDHTTKYYSSPASIDKAILDLVKKRLLKTKHRLICARCGKWQLATITEEVKENLFCKYCKGRQITTTFYSNHDLVKIIQKKHNHKKLSTEENHQFKRAWKIASLIETFGKNAVIVLSGYGIGADTGARILRNMIDEDLMYKQIYEAERQYVMTRGFWDS</sequence>
<evidence type="ECO:0000256" key="9">
    <source>
        <dbReference type="ARBA" id="ARBA00093467"/>
    </source>
</evidence>
<keyword evidence="5" id="KW-0067">ATP-binding</keyword>
<dbReference type="AlphaFoldDB" id="A0A075G239"/>
<dbReference type="GO" id="GO:0140097">
    <property type="term" value="F:catalytic activity, acting on DNA"/>
    <property type="evidence" value="ECO:0007669"/>
    <property type="project" value="UniProtKB-ARBA"/>
</dbReference>
<dbReference type="Pfam" id="PF19306">
    <property type="entry name" value="WHD_Lhr"/>
    <property type="match status" value="1"/>
</dbReference>
<dbReference type="InterPro" id="IPR017170">
    <property type="entry name" value="Lhr-like"/>
</dbReference>
<protein>
    <submittedName>
        <fullName evidence="12">DEAD/DEAH box helicase domain-containing protein (Lhr)</fullName>
    </submittedName>
</protein>
<evidence type="ECO:0000256" key="2">
    <source>
        <dbReference type="ARBA" id="ARBA00022763"/>
    </source>
</evidence>
<dbReference type="InterPro" id="IPR014001">
    <property type="entry name" value="Helicase_ATP-bd"/>
</dbReference>
<keyword evidence="3" id="KW-0378">Hydrolase</keyword>
<evidence type="ECO:0000259" key="11">
    <source>
        <dbReference type="PROSITE" id="PS51194"/>
    </source>
</evidence>
<organism evidence="12">
    <name type="scientific">uncultured marine thaumarchaeote KM3_01_F02</name>
    <dbReference type="NCBI Taxonomy" id="1455952"/>
    <lineage>
        <taxon>Archaea</taxon>
        <taxon>Nitrososphaerota</taxon>
        <taxon>environmental samples</taxon>
    </lineage>
</organism>